<evidence type="ECO:0008006" key="3">
    <source>
        <dbReference type="Google" id="ProtNLM"/>
    </source>
</evidence>
<dbReference type="OrthoDB" id="834446at2"/>
<reference evidence="1 2" key="1">
    <citation type="submission" date="2018-03" db="EMBL/GenBank/DDBJ databases">
        <title>Genomic Encyclopedia of Archaeal and Bacterial Type Strains, Phase II (KMG-II): from individual species to whole genera.</title>
        <authorList>
            <person name="Goeker M."/>
        </authorList>
    </citation>
    <scope>NUCLEOTIDE SEQUENCE [LARGE SCALE GENOMIC DNA]</scope>
    <source>
        <strain evidence="1 2">DSM 28057</strain>
    </source>
</reference>
<proteinExistence type="predicted"/>
<organism evidence="1 2">
    <name type="scientific">Cecembia rubra</name>
    <dbReference type="NCBI Taxonomy" id="1485585"/>
    <lineage>
        <taxon>Bacteria</taxon>
        <taxon>Pseudomonadati</taxon>
        <taxon>Bacteroidota</taxon>
        <taxon>Cytophagia</taxon>
        <taxon>Cytophagales</taxon>
        <taxon>Cyclobacteriaceae</taxon>
        <taxon>Cecembia</taxon>
    </lineage>
</organism>
<name>A0A2P8E1L3_9BACT</name>
<gene>
    <name evidence="1" type="ORF">CLV48_10781</name>
</gene>
<sequence>MKNLKLSLYALLCMTVLLISCKDSDDQQPMLRMKTFEYSFNEGQLVGPATAYVGEHPRNLTARMLVEEQPNGMSKITITLNNTLSGRMYMIHAHDAANPANTPNGTPYNEAPNANVLSAMVMAQGSSAVVEHQATLSFDQIVNNYEGFLVVHDPTQDISTTDLTTYLILGLFAR</sequence>
<dbReference type="PROSITE" id="PS51257">
    <property type="entry name" value="PROKAR_LIPOPROTEIN"/>
    <property type="match status" value="1"/>
</dbReference>
<evidence type="ECO:0000313" key="2">
    <source>
        <dbReference type="Proteomes" id="UP000240708"/>
    </source>
</evidence>
<dbReference type="RefSeq" id="WP_146140097.1">
    <property type="nucleotide sequence ID" value="NZ_PYGF01000007.1"/>
</dbReference>
<dbReference type="AlphaFoldDB" id="A0A2P8E1L3"/>
<keyword evidence="2" id="KW-1185">Reference proteome</keyword>
<evidence type="ECO:0000313" key="1">
    <source>
        <dbReference type="EMBL" id="PSL03363.1"/>
    </source>
</evidence>
<comment type="caution">
    <text evidence="1">The sequence shown here is derived from an EMBL/GenBank/DDBJ whole genome shotgun (WGS) entry which is preliminary data.</text>
</comment>
<dbReference type="Proteomes" id="UP000240708">
    <property type="component" value="Unassembled WGS sequence"/>
</dbReference>
<accession>A0A2P8E1L3</accession>
<protein>
    <recommendedName>
        <fullName evidence="3">CHRD domain-containing protein</fullName>
    </recommendedName>
</protein>
<dbReference type="EMBL" id="PYGF01000007">
    <property type="protein sequence ID" value="PSL03363.1"/>
    <property type="molecule type" value="Genomic_DNA"/>
</dbReference>